<dbReference type="InterPro" id="IPR028345">
    <property type="entry name" value="Antibiotic_NAT-like"/>
</dbReference>
<accession>A0A917RLJ7</accession>
<proteinExistence type="inferred from homology"/>
<dbReference type="SUPFAM" id="SSF110710">
    <property type="entry name" value="TTHA0583/YokD-like"/>
    <property type="match status" value="1"/>
</dbReference>
<comment type="caution">
    <text evidence="4">The sequence shown here is derived from an EMBL/GenBank/DDBJ whole genome shotgun (WGS) entry which is preliminary data.</text>
</comment>
<reference evidence="4" key="2">
    <citation type="submission" date="2020-09" db="EMBL/GenBank/DDBJ databases">
        <authorList>
            <person name="Sun Q."/>
            <person name="Ohkuma M."/>
        </authorList>
    </citation>
    <scope>NUCLEOTIDE SEQUENCE</scope>
    <source>
        <strain evidence="4">JCM 3035</strain>
    </source>
</reference>
<dbReference type="InterPro" id="IPR003679">
    <property type="entry name" value="Amioglycoside_AcTrfase"/>
</dbReference>
<dbReference type="GO" id="GO:0008080">
    <property type="term" value="F:N-acetyltransferase activity"/>
    <property type="evidence" value="ECO:0007669"/>
    <property type="project" value="InterPro"/>
</dbReference>
<dbReference type="NCBIfam" id="TIGR04267">
    <property type="entry name" value="mod_HExxH"/>
    <property type="match status" value="1"/>
</dbReference>
<gene>
    <name evidence="4" type="ORF">GCM10010094_88690</name>
</gene>
<reference evidence="4" key="1">
    <citation type="journal article" date="2014" name="Int. J. Syst. Evol. Microbiol.">
        <title>Complete genome sequence of Corynebacterium casei LMG S-19264T (=DSM 44701T), isolated from a smear-ripened cheese.</title>
        <authorList>
            <consortium name="US DOE Joint Genome Institute (JGI-PGF)"/>
            <person name="Walter F."/>
            <person name="Albersmeier A."/>
            <person name="Kalinowski J."/>
            <person name="Ruckert C."/>
        </authorList>
    </citation>
    <scope>NUCLEOTIDE SEQUENCE</scope>
    <source>
        <strain evidence="4">JCM 3035</strain>
    </source>
</reference>
<dbReference type="EMBL" id="BMPQ01000048">
    <property type="protein sequence ID" value="GGL14114.1"/>
    <property type="molecule type" value="Genomic_DNA"/>
</dbReference>
<dbReference type="PANTHER" id="PTHR11104:SF0">
    <property type="entry name" value="SPBETA PROPHAGE-DERIVED AMINOGLYCOSIDE N(3')-ACETYLTRANSFERASE-LIKE PROTEIN YOKD"/>
    <property type="match status" value="1"/>
</dbReference>
<keyword evidence="3" id="KW-0012">Acyltransferase</keyword>
<organism evidence="4 5">
    <name type="scientific">Streptomyces flaveus</name>
    <dbReference type="NCBI Taxonomy" id="66370"/>
    <lineage>
        <taxon>Bacteria</taxon>
        <taxon>Bacillati</taxon>
        <taxon>Actinomycetota</taxon>
        <taxon>Actinomycetes</taxon>
        <taxon>Kitasatosporales</taxon>
        <taxon>Streptomycetaceae</taxon>
        <taxon>Streptomyces</taxon>
        <taxon>Streptomyces aurantiacus group</taxon>
    </lineage>
</organism>
<dbReference type="Pfam" id="PF02522">
    <property type="entry name" value="Antibiotic_NAT"/>
    <property type="match status" value="1"/>
</dbReference>
<dbReference type="GO" id="GO:0046677">
    <property type="term" value="P:response to antibiotic"/>
    <property type="evidence" value="ECO:0007669"/>
    <property type="project" value="InterPro"/>
</dbReference>
<keyword evidence="5" id="KW-1185">Reference proteome</keyword>
<evidence type="ECO:0000256" key="3">
    <source>
        <dbReference type="ARBA" id="ARBA00023315"/>
    </source>
</evidence>
<name>A0A917RLJ7_9ACTN</name>
<dbReference type="AlphaFoldDB" id="A0A917RLJ7"/>
<dbReference type="RefSeq" id="WP_189327389.1">
    <property type="nucleotide sequence ID" value="NZ_BMPQ01000048.1"/>
</dbReference>
<dbReference type="InterPro" id="IPR026337">
    <property type="entry name" value="AKG_HExxH"/>
</dbReference>
<keyword evidence="2" id="KW-0808">Transferase</keyword>
<evidence type="ECO:0000256" key="1">
    <source>
        <dbReference type="ARBA" id="ARBA00006383"/>
    </source>
</evidence>
<dbReference type="PANTHER" id="PTHR11104">
    <property type="entry name" value="AMINOGLYCOSIDE N3-ACETYLTRANSFERASE"/>
    <property type="match status" value="1"/>
</dbReference>
<evidence type="ECO:0000313" key="5">
    <source>
        <dbReference type="Proteomes" id="UP000637788"/>
    </source>
</evidence>
<evidence type="ECO:0000256" key="2">
    <source>
        <dbReference type="ARBA" id="ARBA00022679"/>
    </source>
</evidence>
<dbReference type="Proteomes" id="UP000637788">
    <property type="component" value="Unassembled WGS sequence"/>
</dbReference>
<evidence type="ECO:0008006" key="6">
    <source>
        <dbReference type="Google" id="ProtNLM"/>
    </source>
</evidence>
<comment type="similarity">
    <text evidence="1">Belongs to the antibiotic N-acetyltransferase family.</text>
</comment>
<protein>
    <recommendedName>
        <fullName evidence="6">Aminoglycoside N(3)-acetyltransferase</fullName>
    </recommendedName>
</protein>
<sequence length="608" mass="65624">MPDAGRYFIPPHTFAALARARGGTEAVTLLRSGQLSKRKLLVRALHQAAVRREPAGAGLDAVYPQLLDLSRRDPKAWRAVMLHPYLDEGLARALVVLERGEEIETEWLTWWERLLAGSPGGDWPVVRAEYGGQVLQLRLADSGPFRDAHGHTLDGPLTGERTRHWEKALSAAWEVLVQRHPWHVRAMAACLTTLVPLRPGSDGASVSSTARRAYGAVAASLQDDPSLLALTLVHEFLHVQLGALLDLLPLHGPPTGVRHHAPWRPDPRPAGALLQGAYAHLGVTDFWRAELAVGGKRARREYATWRGHTADAAGTLLDSGELLPAGVRFVTEMRDAVRRPPVASGGSGKPRTKGALAADLRALGLRAGDTVLVHASLRALGPVTGGAETVVDALRDVLGPAGTLVAYTQTPDNSDPARWHLTRGYAVPEEHWAGLRARLPAFDPSRTPSFGVGVLPETVRIRPGALRSAHPQSSFAALGSQARYVTEEHAPDCHLGDRSPLARLERLGARVLLLGVGYDVCTAFHLAEYRVPGRPRLPYACVVADEQGRRAWYHYSDIVLDASPFVELGRVYEATGAVARGRVGDAECRLLDLAPAVAHAAEQLGAHA</sequence>
<evidence type="ECO:0000313" key="4">
    <source>
        <dbReference type="EMBL" id="GGL14114.1"/>
    </source>
</evidence>